<evidence type="ECO:0000256" key="1">
    <source>
        <dbReference type="SAM" id="MobiDB-lite"/>
    </source>
</evidence>
<feature type="transmembrane region" description="Helical" evidence="2">
    <location>
        <begin position="428"/>
        <end position="449"/>
    </location>
</feature>
<gene>
    <name evidence="3" type="ORF">SAMN05192533_101372</name>
</gene>
<feature type="transmembrane region" description="Helical" evidence="2">
    <location>
        <begin position="182"/>
        <end position="205"/>
    </location>
</feature>
<organism evidence="3 4">
    <name type="scientific">Mesobacillus persicus</name>
    <dbReference type="NCBI Taxonomy" id="930146"/>
    <lineage>
        <taxon>Bacteria</taxon>
        <taxon>Bacillati</taxon>
        <taxon>Bacillota</taxon>
        <taxon>Bacilli</taxon>
        <taxon>Bacillales</taxon>
        <taxon>Bacillaceae</taxon>
        <taxon>Mesobacillus</taxon>
    </lineage>
</organism>
<feature type="transmembrane region" description="Helical" evidence="2">
    <location>
        <begin position="254"/>
        <end position="273"/>
    </location>
</feature>
<dbReference type="GO" id="GO:0005886">
    <property type="term" value="C:plasma membrane"/>
    <property type="evidence" value="ECO:0007669"/>
    <property type="project" value="TreeGrafter"/>
</dbReference>
<dbReference type="AlphaFoldDB" id="A0A1H7WDV9"/>
<feature type="transmembrane region" description="Helical" evidence="2">
    <location>
        <begin position="97"/>
        <end position="124"/>
    </location>
</feature>
<keyword evidence="2" id="KW-0812">Transmembrane</keyword>
<dbReference type="PANTHER" id="PTHR41983:SF2">
    <property type="entry name" value="SHORT-CHAIN FATTY ACID TRANSPORTER-RELATED"/>
    <property type="match status" value="1"/>
</dbReference>
<dbReference type="PANTHER" id="PTHR41983">
    <property type="entry name" value="SHORT-CHAIN FATTY ACID TRANSPORTER-RELATED"/>
    <property type="match status" value="1"/>
</dbReference>
<evidence type="ECO:0000313" key="3">
    <source>
        <dbReference type="EMBL" id="SEM19534.1"/>
    </source>
</evidence>
<protein>
    <submittedName>
        <fullName evidence="3">Short-chain fatty acids transporter</fullName>
    </submittedName>
</protein>
<reference evidence="4" key="1">
    <citation type="submission" date="2016-10" db="EMBL/GenBank/DDBJ databases">
        <authorList>
            <person name="Varghese N."/>
            <person name="Submissions S."/>
        </authorList>
    </citation>
    <scope>NUCLEOTIDE SEQUENCE [LARGE SCALE GENOMIC DNA]</scope>
    <source>
        <strain evidence="4">B48,IBRC-M 10115,DSM 25386,CECT 8001</strain>
    </source>
</reference>
<evidence type="ECO:0000256" key="2">
    <source>
        <dbReference type="SAM" id="Phobius"/>
    </source>
</evidence>
<proteinExistence type="predicted"/>
<feature type="transmembrane region" description="Helical" evidence="2">
    <location>
        <begin position="20"/>
        <end position="41"/>
    </location>
</feature>
<keyword evidence="4" id="KW-1185">Reference proteome</keyword>
<dbReference type="Proteomes" id="UP000198553">
    <property type="component" value="Unassembled WGS sequence"/>
</dbReference>
<dbReference type="InterPro" id="IPR006160">
    <property type="entry name" value="SCFA_transpt_AtoE"/>
</dbReference>
<keyword evidence="2" id="KW-0472">Membrane</keyword>
<dbReference type="RefSeq" id="WP_170843763.1">
    <property type="nucleotide sequence ID" value="NZ_FOBW01000001.1"/>
</dbReference>
<keyword evidence="2" id="KW-1133">Transmembrane helix</keyword>
<dbReference type="STRING" id="930146.SAMN05192533_101372"/>
<accession>A0A1H7WDV9</accession>
<feature type="transmembrane region" description="Helical" evidence="2">
    <location>
        <begin position="316"/>
        <end position="335"/>
    </location>
</feature>
<evidence type="ECO:0000313" key="4">
    <source>
        <dbReference type="Proteomes" id="UP000198553"/>
    </source>
</evidence>
<sequence length="450" mass="49203">MLKAITLFFDRLVQRYLPDAFLFAIILTIAVFLLGIGLTDSSPMQMVQFWGDGFWNLLAFAMQMSLIVVTGYVLANSPFFESVLAKLARLAKTPGKAIMLVSFVTAIACLINYGFGLVIGALFARHLIRQVPTTSYRLLVASAYGGMLVWHGGLSGSIPLTIATPGHFLEDTLGTVPITQTLLSAQNIFIVLALLITLPILNYFLLKVIEGSEKTDLRRNPNLMAATSSLENEDSTDPENDSDKTPAERLENSMLLSLIVGIMGLVFIVYHFVQNGLDLNINIVNFIFLFLGILFHKTPRRFLNSVSDAVKNAGGIIVQFPFYAGIMGMMVASGLSEEMSLWFVSISNEFTFPLFTFISAGIVNFFVPSGGGQWAVQGPIMIPAALELGVDTAKTAMAVAWGDAWTNMIQPFWTLPLLAIAGLKVKDIIGFCVIAMLWSFIPISIGLLFL</sequence>
<feature type="region of interest" description="Disordered" evidence="1">
    <location>
        <begin position="227"/>
        <end position="246"/>
    </location>
</feature>
<feature type="compositionally biased region" description="Acidic residues" evidence="1">
    <location>
        <begin position="231"/>
        <end position="240"/>
    </location>
</feature>
<name>A0A1H7WDV9_9BACI</name>
<dbReference type="Pfam" id="PF02667">
    <property type="entry name" value="SCFA_trans"/>
    <property type="match status" value="1"/>
</dbReference>
<feature type="transmembrane region" description="Helical" evidence="2">
    <location>
        <begin position="53"/>
        <end position="75"/>
    </location>
</feature>
<dbReference type="EMBL" id="FOBW01000001">
    <property type="protein sequence ID" value="SEM19534.1"/>
    <property type="molecule type" value="Genomic_DNA"/>
</dbReference>
<feature type="transmembrane region" description="Helical" evidence="2">
    <location>
        <begin position="279"/>
        <end position="295"/>
    </location>
</feature>
<feature type="transmembrane region" description="Helical" evidence="2">
    <location>
        <begin position="341"/>
        <end position="367"/>
    </location>
</feature>